<feature type="transmembrane region" description="Helical" evidence="1">
    <location>
        <begin position="47"/>
        <end position="66"/>
    </location>
</feature>
<keyword evidence="1" id="KW-0472">Membrane</keyword>
<dbReference type="Pfam" id="PF12730">
    <property type="entry name" value="ABC2_membrane_4"/>
    <property type="match status" value="1"/>
</dbReference>
<proteinExistence type="predicted"/>
<name>A0A168LGX5_9CLOT</name>
<keyword evidence="1" id="KW-0812">Transmembrane</keyword>
<feature type="transmembrane region" description="Helical" evidence="1">
    <location>
        <begin position="125"/>
        <end position="151"/>
    </location>
</feature>
<dbReference type="PATRIC" id="fig|1538.10.peg.3540"/>
<dbReference type="NCBIfam" id="TIGR03732">
    <property type="entry name" value="lanti_perm_MutE"/>
    <property type="match status" value="1"/>
</dbReference>
<comment type="caution">
    <text evidence="2">The sequence shown here is derived from an EMBL/GenBank/DDBJ whole genome shotgun (WGS) entry which is preliminary data.</text>
</comment>
<feature type="transmembrane region" description="Helical" evidence="1">
    <location>
        <begin position="163"/>
        <end position="182"/>
    </location>
</feature>
<dbReference type="EMBL" id="LITT01000062">
    <property type="protein sequence ID" value="OAA83137.1"/>
    <property type="molecule type" value="Genomic_DNA"/>
</dbReference>
<dbReference type="RefSeq" id="WP_063556752.1">
    <property type="nucleotide sequence ID" value="NZ_LITT01000062.1"/>
</dbReference>
<evidence type="ECO:0000256" key="1">
    <source>
        <dbReference type="SAM" id="Phobius"/>
    </source>
</evidence>
<dbReference type="Proteomes" id="UP000077407">
    <property type="component" value="Unassembled WGS sequence"/>
</dbReference>
<sequence length="255" mass="28443">MSSYLKAENLKLKRTMTKKLVLIFPVFALFFAFFLSGVYFQLNAFNWWYMLMLPGSVAVICALVNQKEEKKIKYRAVFSMPIDLKKVWVSKVILIAAYVLFSCILLALGVGILGKYALPRIISRFALNSIVTIPGINAITAAIVIVITSLWQIPLCLFLAKKFGFFVPIILNTAVGIDLNGAMAVKSIWWLCPYSWTSRLMCPMLGILPNGQLPVGKDTIMLRPGVIPVGIVLSILLFAVLLTVTSSWFKNQEVV</sequence>
<accession>A0A168LGX5</accession>
<keyword evidence="1" id="KW-1133">Transmembrane helix</keyword>
<feature type="transmembrane region" description="Helical" evidence="1">
    <location>
        <begin position="87"/>
        <end position="113"/>
    </location>
</feature>
<reference evidence="2 3" key="1">
    <citation type="journal article" date="2015" name="Biotechnol. Bioeng.">
        <title>Genome sequence and phenotypic characterization of Caulobacter segnis.</title>
        <authorList>
            <person name="Patel S."/>
            <person name="Fletcher B."/>
            <person name="Scott D.C."/>
            <person name="Ely B."/>
        </authorList>
    </citation>
    <scope>NUCLEOTIDE SEQUENCE [LARGE SCALE GENOMIC DNA]</scope>
    <source>
        <strain evidence="2 3">ERI-2</strain>
    </source>
</reference>
<dbReference type="InterPro" id="IPR021205">
    <property type="entry name" value="Lanti_perm_SpaE/MutE/EpiE-like"/>
</dbReference>
<feature type="transmembrane region" description="Helical" evidence="1">
    <location>
        <begin position="229"/>
        <end position="249"/>
    </location>
</feature>
<dbReference type="OrthoDB" id="9776525at2"/>
<evidence type="ECO:0000313" key="2">
    <source>
        <dbReference type="EMBL" id="OAA83137.1"/>
    </source>
</evidence>
<protein>
    <submittedName>
        <fullName evidence="2">ABC-2 family transporter protein</fullName>
    </submittedName>
</protein>
<evidence type="ECO:0000313" key="3">
    <source>
        <dbReference type="Proteomes" id="UP000077407"/>
    </source>
</evidence>
<feature type="transmembrane region" description="Helical" evidence="1">
    <location>
        <begin position="20"/>
        <end position="41"/>
    </location>
</feature>
<gene>
    <name evidence="2" type="ORF">WY13_03465</name>
</gene>
<organism evidence="2 3">
    <name type="scientific">Clostridium ljungdahlii</name>
    <dbReference type="NCBI Taxonomy" id="1538"/>
    <lineage>
        <taxon>Bacteria</taxon>
        <taxon>Bacillati</taxon>
        <taxon>Bacillota</taxon>
        <taxon>Clostridia</taxon>
        <taxon>Eubacteriales</taxon>
        <taxon>Clostridiaceae</taxon>
        <taxon>Clostridium</taxon>
    </lineage>
</organism>
<dbReference type="AlphaFoldDB" id="A0A168LGX5"/>
<dbReference type="CDD" id="cd21807">
    <property type="entry name" value="ABC-2_lan_permease_MutE_EpiE-like"/>
    <property type="match status" value="1"/>
</dbReference>